<proteinExistence type="inferred from homology"/>
<dbReference type="PANTHER" id="PTHR10344">
    <property type="entry name" value="THYMIDYLATE KINASE"/>
    <property type="match status" value="1"/>
</dbReference>
<dbReference type="Pfam" id="PF02223">
    <property type="entry name" value="Thymidylate_kin"/>
    <property type="match status" value="1"/>
</dbReference>
<dbReference type="GO" id="GO:0005737">
    <property type="term" value="C:cytoplasm"/>
    <property type="evidence" value="ECO:0007669"/>
    <property type="project" value="TreeGrafter"/>
</dbReference>
<dbReference type="InterPro" id="IPR027417">
    <property type="entry name" value="P-loop_NTPase"/>
</dbReference>
<dbReference type="PANTHER" id="PTHR10344:SF4">
    <property type="entry name" value="UMP-CMP KINASE 2, MITOCHONDRIAL"/>
    <property type="match status" value="1"/>
</dbReference>
<dbReference type="eggNOG" id="COG0125">
    <property type="taxonomic scope" value="Bacteria"/>
</dbReference>
<gene>
    <name evidence="11" type="primary">tmk</name>
    <name evidence="13" type="ordered locus">Dd703_0962</name>
</gene>
<keyword evidence="8 11" id="KW-0067">ATP-binding</keyword>
<dbReference type="InterPro" id="IPR039430">
    <property type="entry name" value="Thymidylate_kin-like_dom"/>
</dbReference>
<evidence type="ECO:0000256" key="7">
    <source>
        <dbReference type="ARBA" id="ARBA00022777"/>
    </source>
</evidence>
<name>C6CBI4_MUSP7</name>
<comment type="similarity">
    <text evidence="1 11">Belongs to the thymidylate kinase family.</text>
</comment>
<dbReference type="GO" id="GO:0004798">
    <property type="term" value="F:dTMP kinase activity"/>
    <property type="evidence" value="ECO:0007669"/>
    <property type="project" value="UniProtKB-UniRule"/>
</dbReference>
<evidence type="ECO:0000256" key="6">
    <source>
        <dbReference type="ARBA" id="ARBA00022741"/>
    </source>
</evidence>
<protein>
    <recommendedName>
        <fullName evidence="3 11">Thymidylate kinase</fullName>
        <ecNumber evidence="2 11">2.7.4.9</ecNumber>
    </recommendedName>
    <alternativeName>
        <fullName evidence="9 11">dTMP kinase</fullName>
    </alternativeName>
</protein>
<accession>C6CBI4</accession>
<keyword evidence="7 11" id="KW-0418">Kinase</keyword>
<keyword evidence="14" id="KW-1185">Reference proteome</keyword>
<dbReference type="AlphaFoldDB" id="C6CBI4"/>
<evidence type="ECO:0000256" key="9">
    <source>
        <dbReference type="ARBA" id="ARBA00029962"/>
    </source>
</evidence>
<evidence type="ECO:0000313" key="13">
    <source>
        <dbReference type="EMBL" id="ACS84769.1"/>
    </source>
</evidence>
<dbReference type="RefSeq" id="WP_012764587.1">
    <property type="nucleotide sequence ID" value="NC_012880.1"/>
</dbReference>
<evidence type="ECO:0000313" key="14">
    <source>
        <dbReference type="Proteomes" id="UP000002734"/>
    </source>
</evidence>
<dbReference type="STRING" id="579405.Dd703_0962"/>
<keyword evidence="4 11" id="KW-0808">Transferase</keyword>
<evidence type="ECO:0000256" key="11">
    <source>
        <dbReference type="HAMAP-Rule" id="MF_00165"/>
    </source>
</evidence>
<dbReference type="SUPFAM" id="SSF52540">
    <property type="entry name" value="P-loop containing nucleoside triphosphate hydrolases"/>
    <property type="match status" value="1"/>
</dbReference>
<evidence type="ECO:0000256" key="4">
    <source>
        <dbReference type="ARBA" id="ARBA00022679"/>
    </source>
</evidence>
<dbReference type="Proteomes" id="UP000002734">
    <property type="component" value="Chromosome"/>
</dbReference>
<dbReference type="GO" id="GO:0006233">
    <property type="term" value="P:dTDP biosynthetic process"/>
    <property type="evidence" value="ECO:0007669"/>
    <property type="project" value="InterPro"/>
</dbReference>
<dbReference type="EMBL" id="CP001654">
    <property type="protein sequence ID" value="ACS84769.1"/>
    <property type="molecule type" value="Genomic_DNA"/>
</dbReference>
<dbReference type="GO" id="GO:0006235">
    <property type="term" value="P:dTTP biosynthetic process"/>
    <property type="evidence" value="ECO:0007669"/>
    <property type="project" value="UniProtKB-UniRule"/>
</dbReference>
<evidence type="ECO:0000256" key="3">
    <source>
        <dbReference type="ARBA" id="ARBA00017144"/>
    </source>
</evidence>
<evidence type="ECO:0000256" key="1">
    <source>
        <dbReference type="ARBA" id="ARBA00009776"/>
    </source>
</evidence>
<evidence type="ECO:0000256" key="2">
    <source>
        <dbReference type="ARBA" id="ARBA00012980"/>
    </source>
</evidence>
<evidence type="ECO:0000259" key="12">
    <source>
        <dbReference type="Pfam" id="PF02223"/>
    </source>
</evidence>
<keyword evidence="6 11" id="KW-0547">Nucleotide-binding</keyword>
<evidence type="ECO:0000256" key="5">
    <source>
        <dbReference type="ARBA" id="ARBA00022727"/>
    </source>
</evidence>
<dbReference type="EC" id="2.7.4.9" evidence="2 11"/>
<feature type="binding site" evidence="11">
    <location>
        <begin position="12"/>
        <end position="19"/>
    </location>
    <ligand>
        <name>ATP</name>
        <dbReference type="ChEBI" id="CHEBI:30616"/>
    </ligand>
</feature>
<comment type="function">
    <text evidence="11">Phosphorylation of dTMP to form dTDP in both de novo and salvage pathways of dTTP synthesis.</text>
</comment>
<comment type="catalytic activity">
    <reaction evidence="10 11">
        <text>dTMP + ATP = dTDP + ADP</text>
        <dbReference type="Rhea" id="RHEA:13517"/>
        <dbReference type="ChEBI" id="CHEBI:30616"/>
        <dbReference type="ChEBI" id="CHEBI:58369"/>
        <dbReference type="ChEBI" id="CHEBI:63528"/>
        <dbReference type="ChEBI" id="CHEBI:456216"/>
        <dbReference type="EC" id="2.7.4.9"/>
    </reaction>
</comment>
<feature type="domain" description="Thymidylate kinase-like" evidence="12">
    <location>
        <begin position="10"/>
        <end position="207"/>
    </location>
</feature>
<dbReference type="GO" id="GO:0006227">
    <property type="term" value="P:dUDP biosynthetic process"/>
    <property type="evidence" value="ECO:0007669"/>
    <property type="project" value="TreeGrafter"/>
</dbReference>
<sequence length="223" mass="25769">MNNKGFFIAFEGNDGAGKSTVSRDIYDSIVTIYPNTTFLDKNHPVLESGYGMYHMGKIREILWDYDISAPLDELGDSHWLLLLSSWFAALDYGIIKPALNEGKIIISDGWFYKYIARFSLKNDIMRNIANEVFNLSTEPDLTIYLDVTPRVAATRKETLKPSESGMLENDKNLNFSSYQQLVREQYSKFFNDKWIHMNTTDLSPEYLKVHIIEIIKSNLEKQK</sequence>
<dbReference type="HAMAP" id="MF_00165">
    <property type="entry name" value="Thymidylate_kinase"/>
    <property type="match status" value="1"/>
</dbReference>
<organism evidence="13 14">
    <name type="scientific">Musicola paradisiaca (strain Ech703)</name>
    <name type="common">Dickeya paradisiaca</name>
    <name type="synonym">Dickeya dadantii</name>
    <dbReference type="NCBI Taxonomy" id="579405"/>
    <lineage>
        <taxon>Bacteria</taxon>
        <taxon>Pseudomonadati</taxon>
        <taxon>Pseudomonadota</taxon>
        <taxon>Gammaproteobacteria</taxon>
        <taxon>Enterobacterales</taxon>
        <taxon>Pectobacteriaceae</taxon>
        <taxon>Musicola</taxon>
    </lineage>
</organism>
<reference evidence="13" key="1">
    <citation type="submission" date="2009-06" db="EMBL/GenBank/DDBJ databases">
        <title>Complete sequence of Dickeya dadantii Ech703.</title>
        <authorList>
            <consortium name="US DOE Joint Genome Institute"/>
            <person name="Lucas S."/>
            <person name="Copeland A."/>
            <person name="Lapidus A."/>
            <person name="Glavina del Rio T."/>
            <person name="Dalin E."/>
            <person name="Tice H."/>
            <person name="Bruce D."/>
            <person name="Goodwin L."/>
            <person name="Pitluck S."/>
            <person name="Chertkov O."/>
            <person name="Brettin T."/>
            <person name="Detter J.C."/>
            <person name="Han C."/>
            <person name="Larimer F."/>
            <person name="Land M."/>
            <person name="Hauser L."/>
            <person name="Kyrpides N."/>
            <person name="Mikhailova N."/>
            <person name="Balakrishnan V."/>
            <person name="Glasner J."/>
            <person name="Perna N.T."/>
        </authorList>
    </citation>
    <scope>NUCLEOTIDE SEQUENCE [LARGE SCALE GENOMIC DNA]</scope>
    <source>
        <strain evidence="13">Ech703</strain>
    </source>
</reference>
<evidence type="ECO:0000256" key="8">
    <source>
        <dbReference type="ARBA" id="ARBA00022840"/>
    </source>
</evidence>
<evidence type="ECO:0000256" key="10">
    <source>
        <dbReference type="ARBA" id="ARBA00048743"/>
    </source>
</evidence>
<dbReference type="KEGG" id="dda:Dd703_0962"/>
<dbReference type="CDD" id="cd01672">
    <property type="entry name" value="TMPK"/>
    <property type="match status" value="1"/>
</dbReference>
<keyword evidence="5 11" id="KW-0545">Nucleotide biosynthesis</keyword>
<dbReference type="Gene3D" id="3.40.50.300">
    <property type="entry name" value="P-loop containing nucleotide triphosphate hydrolases"/>
    <property type="match status" value="1"/>
</dbReference>
<dbReference type="HOGENOM" id="CLU_110229_0_0_6"/>
<dbReference type="GO" id="GO:0005524">
    <property type="term" value="F:ATP binding"/>
    <property type="evidence" value="ECO:0007669"/>
    <property type="project" value="UniProtKB-UniRule"/>
</dbReference>
<dbReference type="InterPro" id="IPR018094">
    <property type="entry name" value="Thymidylate_kinase"/>
</dbReference>